<dbReference type="PANTHER" id="PTHR24058">
    <property type="entry name" value="DUAL SPECIFICITY PROTEIN KINASE"/>
    <property type="match status" value="1"/>
</dbReference>
<keyword evidence="5 6" id="KW-0067">ATP-binding</keyword>
<dbReference type="GO" id="GO:0005524">
    <property type="term" value="F:ATP binding"/>
    <property type="evidence" value="ECO:0007669"/>
    <property type="project" value="UniProtKB-UniRule"/>
</dbReference>
<dbReference type="InterPro" id="IPR017441">
    <property type="entry name" value="Protein_kinase_ATP_BS"/>
</dbReference>
<protein>
    <recommendedName>
        <fullName evidence="8">Protein kinase domain-containing protein</fullName>
    </recommendedName>
</protein>
<dbReference type="PROSITE" id="PS00107">
    <property type="entry name" value="PROTEIN_KINASE_ATP"/>
    <property type="match status" value="1"/>
</dbReference>
<dbReference type="InterPro" id="IPR000719">
    <property type="entry name" value="Prot_kinase_dom"/>
</dbReference>
<accession>A0AAE0RA96</accession>
<comment type="caution">
    <text evidence="9">The sequence shown here is derived from an EMBL/GenBank/DDBJ whole genome shotgun (WGS) entry which is preliminary data.</text>
</comment>
<keyword evidence="3 6" id="KW-0547">Nucleotide-binding</keyword>
<keyword evidence="10" id="KW-1185">Reference proteome</keyword>
<evidence type="ECO:0000256" key="5">
    <source>
        <dbReference type="ARBA" id="ARBA00022840"/>
    </source>
</evidence>
<evidence type="ECO:0000256" key="2">
    <source>
        <dbReference type="ARBA" id="ARBA00022679"/>
    </source>
</evidence>
<dbReference type="FunFam" id="3.30.200.20:FF:000022">
    <property type="entry name" value="Homeodomain-interacting protein kinase 2 isoform 1"/>
    <property type="match status" value="1"/>
</dbReference>
<dbReference type="SUPFAM" id="SSF56112">
    <property type="entry name" value="Protein kinase-like (PK-like)"/>
    <property type="match status" value="1"/>
</dbReference>
<feature type="compositionally biased region" description="Polar residues" evidence="7">
    <location>
        <begin position="1033"/>
        <end position="1046"/>
    </location>
</feature>
<dbReference type="Pfam" id="PF00069">
    <property type="entry name" value="Pkinase"/>
    <property type="match status" value="2"/>
</dbReference>
<evidence type="ECO:0000256" key="4">
    <source>
        <dbReference type="ARBA" id="ARBA00022777"/>
    </source>
</evidence>
<dbReference type="EMBL" id="JAUCMX010000004">
    <property type="protein sequence ID" value="KAK3548951.1"/>
    <property type="molecule type" value="Genomic_DNA"/>
</dbReference>
<dbReference type="PROSITE" id="PS00108">
    <property type="entry name" value="PROTEIN_KINASE_ST"/>
    <property type="match status" value="1"/>
</dbReference>
<dbReference type="Proteomes" id="UP001274896">
    <property type="component" value="Unassembled WGS sequence"/>
</dbReference>
<evidence type="ECO:0000313" key="9">
    <source>
        <dbReference type="EMBL" id="KAK3548951.1"/>
    </source>
</evidence>
<dbReference type="InterPro" id="IPR008271">
    <property type="entry name" value="Ser/Thr_kinase_AS"/>
</dbReference>
<dbReference type="GO" id="GO:0004713">
    <property type="term" value="F:protein tyrosine kinase activity"/>
    <property type="evidence" value="ECO:0007669"/>
    <property type="project" value="TreeGrafter"/>
</dbReference>
<feature type="domain" description="Protein kinase" evidence="8">
    <location>
        <begin position="256"/>
        <end position="718"/>
    </location>
</feature>
<keyword evidence="4" id="KW-0418">Kinase</keyword>
<organism evidence="9 10">
    <name type="scientific">Hemibagrus guttatus</name>
    <dbReference type="NCBI Taxonomy" id="175788"/>
    <lineage>
        <taxon>Eukaryota</taxon>
        <taxon>Metazoa</taxon>
        <taxon>Chordata</taxon>
        <taxon>Craniata</taxon>
        <taxon>Vertebrata</taxon>
        <taxon>Euteleostomi</taxon>
        <taxon>Actinopterygii</taxon>
        <taxon>Neopterygii</taxon>
        <taxon>Teleostei</taxon>
        <taxon>Ostariophysi</taxon>
        <taxon>Siluriformes</taxon>
        <taxon>Bagridae</taxon>
        <taxon>Hemibagrus</taxon>
    </lineage>
</organism>
<dbReference type="InterPro" id="IPR011009">
    <property type="entry name" value="Kinase-like_dom_sf"/>
</dbReference>
<feature type="region of interest" description="Disordered" evidence="7">
    <location>
        <begin position="1214"/>
        <end position="1306"/>
    </location>
</feature>
<sequence>AHIAHPLFSVFTGMASQVLVYPPHVYQTQTSAFCSVKKLKVEPSNCVYHERAFPLTFLNGRTLGIGQPTKFAPTYKTRDFAGGRNRGDFPVQTVAVQGVQRQPTSAAAHHKERAVPLQGKELKHLEKGRSSSGATGASGGVRGEDNGSSGGEGVAGGGNDEDKEEDDCSSNLADGSQRCGLKRKSEELENQGNAMQIVEDLSMLPAMLQTNVGNPPVAVPAAVAAGPVKQGGGTGSADGDYQLVQHEVLCSMKNTYEVLDFLGRGTFGQVVKCWKRGTSEVVAVKILKNHPSYARQGQIEVGILARLSGENADEHNLVRAFECFQHRNHTCLVFEMLEQNLYDFLKQNKFSPLPLKVIRPILQQVATALKKLKAMGLIHADLKPENIMLVDPVRQPYRVKVIDFGSASHVSKAVCSTYLQSRYYRVVRESRLVTGVTLSQTLLLTLPMCMTLSQTLSLSLSLSLTLFLSQTLSLSLTLPMFLSQTLPQILSVSLSQFLFQTLFQSPTLSLCLYQTFSLSLTQSLSQTLSQTMSLSLSQTLSMFLSQSLSKTTMFLSQKLAPEIILGLPFCEAIDMWSLGCVIAELFLGWPLYPGALEYDQIRYISQTQGLPGENLLNLGTKTSRFFCRESDSPYAAWRLKSTEEHEAETGMKSKEARKYIFSCLDDVAHVNLVMNLEGSDLLAEKVDRGEFVLLLKKMLWIDAEKRIVPSEVLNHPFVTMQHLLDFPHSNHVKLCFHIMDVCRPRPGTYDGVNRNKASFTRPPTTSAPNLPVPYSKVAAIHTQPLAPSAPSVIHPAIPLQTGSAQFGESFQQALIICPPTLQGLPPNPNKPAGYSVRMESTVPLVTQAPAIQPLQIRPGVITQQAWSNRAQQILVPAWQQVTSVASDSVAGPQRLADWGKVRPHGNHYSSILPHPQPLLANHMTAMSAHQPISIGIAHVVWPQPAANKRNKPCANRINFSHNSNTHTTVCHSPKTTDAHKRTEAAEGQCPETEDCVVEAESQADSQEEEEEEEPACCKVEVEVDAESNGLGVSETQRQAMTANTPSPAGRVISISSDEEEEEEPGAHKHSVECKGSPECEACRSTLNMERVCSLSSPDSSLSTSSSASVQSSTSPCKRPNSMSEDERESGCDTVDGSPASDSSGRADSPFLESSYIADGNQNYKSHVNAETEMNKAPVRTMVVPPMRVQNNNNEPAARTVLEPLCQVKGRVGAVRQPHHSTRLLNRPQKLIPPSQQSQPPPLPPFGQLQHPASSHTEWNGNYSHRRPQAFIPPTVHGHAFTLPHGSPTHSTAHPPGPPLGIVHPHAQPALLSYPPSAPLVPAGPMSHLLPSPGTTRSHVLLSHPARHLVHQVSVGISARLLPSPTLHPQGQFKPLFPSHSYIASPAYAGFPLSPTKLSQYSYI</sequence>
<evidence type="ECO:0000256" key="6">
    <source>
        <dbReference type="PROSITE-ProRule" id="PRU10141"/>
    </source>
</evidence>
<keyword evidence="2" id="KW-0808">Transferase</keyword>
<evidence type="ECO:0000256" key="3">
    <source>
        <dbReference type="ARBA" id="ARBA00022741"/>
    </source>
</evidence>
<dbReference type="SMART" id="SM00220">
    <property type="entry name" value="S_TKc"/>
    <property type="match status" value="1"/>
</dbReference>
<feature type="compositionally biased region" description="Acidic residues" evidence="7">
    <location>
        <begin position="159"/>
        <end position="168"/>
    </location>
</feature>
<feature type="compositionally biased region" description="Acidic residues" evidence="7">
    <location>
        <begin position="1005"/>
        <end position="1014"/>
    </location>
</feature>
<dbReference type="InterPro" id="IPR050494">
    <property type="entry name" value="Ser_Thr_dual-spec_kinase"/>
</dbReference>
<feature type="compositionally biased region" description="Gly residues" evidence="7">
    <location>
        <begin position="148"/>
        <end position="158"/>
    </location>
</feature>
<dbReference type="GO" id="GO:0005737">
    <property type="term" value="C:cytoplasm"/>
    <property type="evidence" value="ECO:0007669"/>
    <property type="project" value="TreeGrafter"/>
</dbReference>
<evidence type="ECO:0000256" key="1">
    <source>
        <dbReference type="ARBA" id="ARBA00022527"/>
    </source>
</evidence>
<dbReference type="PANTHER" id="PTHR24058:SF45">
    <property type="entry name" value="HOMEODOMAIN-INTERACTING PROTEIN KINASE 3"/>
    <property type="match status" value="1"/>
</dbReference>
<evidence type="ECO:0000259" key="8">
    <source>
        <dbReference type="PROSITE" id="PS50011"/>
    </source>
</evidence>
<feature type="compositionally biased region" description="Low complexity" evidence="7">
    <location>
        <begin position="1227"/>
        <end position="1237"/>
    </location>
</feature>
<dbReference type="Gene3D" id="3.30.200.20">
    <property type="entry name" value="Phosphorylase Kinase, domain 1"/>
    <property type="match status" value="1"/>
</dbReference>
<feature type="binding site" evidence="6">
    <location>
        <position position="285"/>
    </location>
    <ligand>
        <name>ATP</name>
        <dbReference type="ChEBI" id="CHEBI:30616"/>
    </ligand>
</feature>
<evidence type="ECO:0000313" key="10">
    <source>
        <dbReference type="Proteomes" id="UP001274896"/>
    </source>
</evidence>
<feature type="non-terminal residue" evidence="9">
    <location>
        <position position="1403"/>
    </location>
</feature>
<feature type="region of interest" description="Disordered" evidence="7">
    <location>
        <begin position="99"/>
        <end position="188"/>
    </location>
</feature>
<feature type="region of interest" description="Disordered" evidence="7">
    <location>
        <begin position="984"/>
        <end position="1050"/>
    </location>
</feature>
<dbReference type="PROSITE" id="PS50011">
    <property type="entry name" value="PROTEIN_KINASE_DOM"/>
    <property type="match status" value="1"/>
</dbReference>
<dbReference type="GO" id="GO:0016605">
    <property type="term" value="C:PML body"/>
    <property type="evidence" value="ECO:0007669"/>
    <property type="project" value="TreeGrafter"/>
</dbReference>
<dbReference type="GO" id="GO:0004674">
    <property type="term" value="F:protein serine/threonine kinase activity"/>
    <property type="evidence" value="ECO:0007669"/>
    <property type="project" value="UniProtKB-KW"/>
</dbReference>
<feature type="compositionally biased region" description="Basic and acidic residues" evidence="7">
    <location>
        <begin position="120"/>
        <end position="129"/>
    </location>
</feature>
<keyword evidence="1" id="KW-0723">Serine/threonine-protein kinase</keyword>
<dbReference type="Gene3D" id="1.10.510.10">
    <property type="entry name" value="Transferase(Phosphotransferase) domain 1"/>
    <property type="match status" value="2"/>
</dbReference>
<gene>
    <name evidence="9" type="ORF">QTP70_021662</name>
</gene>
<evidence type="ECO:0000256" key="7">
    <source>
        <dbReference type="SAM" id="MobiDB-lite"/>
    </source>
</evidence>
<feature type="compositionally biased region" description="Polar residues" evidence="7">
    <location>
        <begin position="1252"/>
        <end position="1262"/>
    </location>
</feature>
<feature type="region of interest" description="Disordered" evidence="7">
    <location>
        <begin position="1094"/>
        <end position="1151"/>
    </location>
</feature>
<feature type="compositionally biased region" description="Low complexity" evidence="7">
    <location>
        <begin position="1094"/>
        <end position="1115"/>
    </location>
</feature>
<reference evidence="9" key="1">
    <citation type="submission" date="2023-06" db="EMBL/GenBank/DDBJ databases">
        <title>Male Hemibagrus guttatus genome.</title>
        <authorList>
            <person name="Bian C."/>
        </authorList>
    </citation>
    <scope>NUCLEOTIDE SEQUENCE</scope>
    <source>
        <strain evidence="9">Male_cb2023</strain>
        <tissue evidence="9">Muscle</tissue>
    </source>
</reference>
<proteinExistence type="predicted"/>
<name>A0AAE0RA96_9TELE</name>